<keyword evidence="5" id="KW-0472">Membrane</keyword>
<organism evidence="12 13">
    <name type="scientific">Sporothrix eucalyptigena</name>
    <dbReference type="NCBI Taxonomy" id="1812306"/>
    <lineage>
        <taxon>Eukaryota</taxon>
        <taxon>Fungi</taxon>
        <taxon>Dikarya</taxon>
        <taxon>Ascomycota</taxon>
        <taxon>Pezizomycotina</taxon>
        <taxon>Sordariomycetes</taxon>
        <taxon>Sordariomycetidae</taxon>
        <taxon>Ophiostomatales</taxon>
        <taxon>Ophiostomataceae</taxon>
        <taxon>Sporothrix</taxon>
    </lineage>
</organism>
<feature type="domain" description="CFEM" evidence="11">
    <location>
        <begin position="35"/>
        <end position="102"/>
    </location>
</feature>
<name>A0ABP0D0W2_9PEZI</name>
<evidence type="ECO:0000256" key="6">
    <source>
        <dbReference type="ARBA" id="ARBA00022729"/>
    </source>
</evidence>
<evidence type="ECO:0000256" key="9">
    <source>
        <dbReference type="SAM" id="MobiDB-lite"/>
    </source>
</evidence>
<evidence type="ECO:0000256" key="4">
    <source>
        <dbReference type="ARBA" id="ARBA00022525"/>
    </source>
</evidence>
<feature type="chain" id="PRO_5047008843" description="CFEM domain-containing protein" evidence="10">
    <location>
        <begin position="18"/>
        <end position="211"/>
    </location>
</feature>
<protein>
    <recommendedName>
        <fullName evidence="11">CFEM domain-containing protein</fullName>
    </recommendedName>
</protein>
<evidence type="ECO:0000256" key="8">
    <source>
        <dbReference type="ARBA" id="ARBA00023288"/>
    </source>
</evidence>
<evidence type="ECO:0000256" key="3">
    <source>
        <dbReference type="ARBA" id="ARBA00010031"/>
    </source>
</evidence>
<comment type="similarity">
    <text evidence="3">Belongs to the RBT5 family.</text>
</comment>
<keyword evidence="4" id="KW-0964">Secreted</keyword>
<feature type="region of interest" description="Disordered" evidence="9">
    <location>
        <begin position="161"/>
        <end position="181"/>
    </location>
</feature>
<evidence type="ECO:0000256" key="10">
    <source>
        <dbReference type="SAM" id="SignalP"/>
    </source>
</evidence>
<keyword evidence="5" id="KW-0325">Glycoprotein</keyword>
<evidence type="ECO:0000313" key="13">
    <source>
        <dbReference type="Proteomes" id="UP001642482"/>
    </source>
</evidence>
<keyword evidence="13" id="KW-1185">Reference proteome</keyword>
<dbReference type="InterPro" id="IPR008427">
    <property type="entry name" value="Extracellular_membr_CFEM_dom"/>
</dbReference>
<dbReference type="Proteomes" id="UP001642482">
    <property type="component" value="Unassembled WGS sequence"/>
</dbReference>
<evidence type="ECO:0000256" key="1">
    <source>
        <dbReference type="ARBA" id="ARBA00004589"/>
    </source>
</evidence>
<evidence type="ECO:0000256" key="7">
    <source>
        <dbReference type="ARBA" id="ARBA00023157"/>
    </source>
</evidence>
<evidence type="ECO:0000256" key="2">
    <source>
        <dbReference type="ARBA" id="ARBA00004613"/>
    </source>
</evidence>
<proteinExistence type="inferred from homology"/>
<evidence type="ECO:0000259" key="11">
    <source>
        <dbReference type="SMART" id="SM00747"/>
    </source>
</evidence>
<sequence>MKFSFVSLLALAGAVAALDESLVIQDDGENTINGYAAQVPVCANTCFFQAAVAVGCDSDDYTCQCAADKKDQLLALTHNCLDKSCNPRQAKDAHKLAGKICHAVKRGLPVVRRAAAPEPAPLPTPPTHLFTERDVQAAAEALLAARGDGCGAPTTVQTVSTAQGSSIPSSVVPATSTTSPSSVATAGAALHKAPAAAVAGAVVAVAGALLM</sequence>
<gene>
    <name evidence="12" type="ORF">SEUCBS140593_009776</name>
</gene>
<accession>A0ABP0D0W2</accession>
<evidence type="ECO:0000313" key="12">
    <source>
        <dbReference type="EMBL" id="CAK7236901.1"/>
    </source>
</evidence>
<comment type="caution">
    <text evidence="12">The sequence shown here is derived from an EMBL/GenBank/DDBJ whole genome shotgun (WGS) entry which is preliminary data.</text>
</comment>
<comment type="subcellular location">
    <subcellularLocation>
        <location evidence="1">Membrane</location>
        <topology evidence="1">Lipid-anchor</topology>
        <topology evidence="1">GPI-anchor</topology>
    </subcellularLocation>
    <subcellularLocation>
        <location evidence="2">Secreted</location>
    </subcellularLocation>
</comment>
<dbReference type="Pfam" id="PF05730">
    <property type="entry name" value="CFEM"/>
    <property type="match status" value="1"/>
</dbReference>
<keyword evidence="7" id="KW-1015">Disulfide bond</keyword>
<evidence type="ECO:0000256" key="5">
    <source>
        <dbReference type="ARBA" id="ARBA00022622"/>
    </source>
</evidence>
<dbReference type="SMART" id="SM00747">
    <property type="entry name" value="CFEM"/>
    <property type="match status" value="1"/>
</dbReference>
<dbReference type="EMBL" id="CAWUHD010000171">
    <property type="protein sequence ID" value="CAK7236901.1"/>
    <property type="molecule type" value="Genomic_DNA"/>
</dbReference>
<keyword evidence="6 10" id="KW-0732">Signal</keyword>
<keyword evidence="5" id="KW-0336">GPI-anchor</keyword>
<feature type="signal peptide" evidence="10">
    <location>
        <begin position="1"/>
        <end position="17"/>
    </location>
</feature>
<reference evidence="12 13" key="1">
    <citation type="submission" date="2024-01" db="EMBL/GenBank/DDBJ databases">
        <authorList>
            <person name="Allen C."/>
            <person name="Tagirdzhanova G."/>
        </authorList>
    </citation>
    <scope>NUCLEOTIDE SEQUENCE [LARGE SCALE GENOMIC DNA]</scope>
</reference>
<feature type="compositionally biased region" description="Low complexity" evidence="9">
    <location>
        <begin position="165"/>
        <end position="181"/>
    </location>
</feature>
<keyword evidence="8" id="KW-0449">Lipoprotein</keyword>